<dbReference type="STRING" id="1390249.BHU72_11085"/>
<dbReference type="GO" id="GO:0005524">
    <property type="term" value="F:ATP binding"/>
    <property type="evidence" value="ECO:0007669"/>
    <property type="project" value="UniProtKB-UniRule"/>
</dbReference>
<keyword evidence="9 13" id="KW-0234">DNA repair</keyword>
<evidence type="ECO:0000259" key="14">
    <source>
        <dbReference type="PROSITE" id="PS51192"/>
    </source>
</evidence>
<dbReference type="Gene3D" id="3.30.2060.10">
    <property type="entry name" value="Penicillin-binding protein 1b domain"/>
    <property type="match status" value="1"/>
</dbReference>
<evidence type="ECO:0000256" key="12">
    <source>
        <dbReference type="ARBA" id="ARBA00070128"/>
    </source>
</evidence>
<evidence type="ECO:0000256" key="6">
    <source>
        <dbReference type="ARBA" id="ARBA00022806"/>
    </source>
</evidence>
<sequence>MQFLLDYLRNDQDYQSIHKGIQKSIEGQIASGLNGSLKTIFIATLQSDNKCPFCVVTHNMSQAQKLYDDLLEFDQQGVFLYPGNDFFMMDYINPSHHDSSRRIETLLGIIEQRARIVVAPINAITKPIAPPSVMSISYRTITVDEELPIDEFAQWLIEIGYSREAKVEEPGQFSVRGGMIDFYPFSSKNPYRIELFDVQIDSIREYDASTQRSIQSVKSVNISPCTEWPITESQYQNLGIILEEMYRNYAANRSKKDLEKFEEQFLADVGMLKDGVAPDQIGKYANLLYKKPYSLLDYLSLDTVLSIDEPGRILEKNKETEREFGEWVLSLIEAGALLPDVLPMYDGNKVFQTKHQKVLIPMMLRKFPIISAGNIVSFVSKSAQEFHGQMHLLQQEMKRWKQMNYKILIFVANKERADRVRRIFADYQIEGIEIQVGQLQNGFEMPTLKVVVLTETEIFGQKQRKAKRVSTQTNAERIKNYQELEPGDYVVHLNHGIGRYLGIETLKVNDIHRDYLRLQYAGNDSLFVPIDQMEMIQKYVGSDDKSPKLYSLNGSEWKRTKSKVKKAVQDIADDLIKLYAERKMSQGHSFHTDSEWQKEFEAMFPYDETVDQLRSISEIKQDMEQSYPMDRLLCGDVGYGKTEVAIRAAFKAVLDGKQVGILVPTTILAQQHFENFKERFSGYPIQATVISRFRSRKEITESLKALKRGEIDVIIGTHRLLSKDVEFHDLGLLIIDEEQRFGVAHKEKMKQIKKNVDVLTLTATPIPRTLHMSLLGVRDLSLIETPPENRFPVETFVMEYNPIFIREVIEREIGRGGQVYFVHNKIEGIERMADQLQSLIPGLRVAIGHGQMGEQQLEKVMLEFLDRQHDVLVSTTIIETGLDIPNVNTLIVHDADKMGLSQLYQLRGRVGRSNRVAYAYFTYKKDKVLTEVAEKRLQAIREFTELGSGFKIAMRDLAIRGAGNLLGAEQHGHIAAVGFEMYNHLLTEAIEDLKKQHDGGEHEEQEEKVEPLLEMNLNAYIPSTYIEDSMQKVEFYKKLARVKELEQSFEIEEEMIDRFGHVPEEVELLLAVTRIKSYCYKYRITHIEQLGNEIHLKLHPSENLRIDGQQLFERASRFDRIQLKAGQYITVVVDVKKLKDKEVVEILEKWLYSYDGVQVGHKQQEKKQQSQKQRKEEVG</sequence>
<dbReference type="PROSITE" id="PS51194">
    <property type="entry name" value="HELICASE_CTER"/>
    <property type="match status" value="1"/>
</dbReference>
<comment type="similarity">
    <text evidence="10 13">In the N-terminal section; belongs to the UvrB family.</text>
</comment>
<dbReference type="SMART" id="SM00490">
    <property type="entry name" value="HELICc"/>
    <property type="match status" value="1"/>
</dbReference>
<keyword evidence="3 13" id="KW-0547">Nucleotide-binding</keyword>
<feature type="domain" description="Helicase ATP-binding" evidence="14">
    <location>
        <begin position="622"/>
        <end position="783"/>
    </location>
</feature>
<organism evidence="16 17">
    <name type="scientific">Desulfuribacillus stibiiarsenatis</name>
    <dbReference type="NCBI Taxonomy" id="1390249"/>
    <lineage>
        <taxon>Bacteria</taxon>
        <taxon>Bacillati</taxon>
        <taxon>Bacillota</taxon>
        <taxon>Desulfuribacillia</taxon>
        <taxon>Desulfuribacillales</taxon>
        <taxon>Desulfuribacillaceae</taxon>
        <taxon>Desulfuribacillus</taxon>
    </lineage>
</organism>
<dbReference type="PANTHER" id="PTHR47964">
    <property type="entry name" value="ATP-DEPENDENT DNA HELICASE HOMOLOG RECG, CHLOROPLASTIC"/>
    <property type="match status" value="1"/>
</dbReference>
<evidence type="ECO:0000256" key="7">
    <source>
        <dbReference type="ARBA" id="ARBA00022840"/>
    </source>
</evidence>
<dbReference type="FunFam" id="3.40.50.300:FF:000546">
    <property type="entry name" value="Transcription-repair-coupling factor"/>
    <property type="match status" value="1"/>
</dbReference>
<dbReference type="PROSITE" id="PS51192">
    <property type="entry name" value="HELICASE_ATP_BIND_1"/>
    <property type="match status" value="1"/>
</dbReference>
<dbReference type="Pfam" id="PF17757">
    <property type="entry name" value="UvrB_inter"/>
    <property type="match status" value="1"/>
</dbReference>
<evidence type="ECO:0000256" key="10">
    <source>
        <dbReference type="ARBA" id="ARBA00061104"/>
    </source>
</evidence>
<dbReference type="InterPro" id="IPR047112">
    <property type="entry name" value="RecG/Mfd"/>
</dbReference>
<evidence type="ECO:0000256" key="3">
    <source>
        <dbReference type="ARBA" id="ARBA00022741"/>
    </source>
</evidence>
<dbReference type="Gene3D" id="2.40.10.170">
    <property type="match status" value="1"/>
</dbReference>
<dbReference type="InterPro" id="IPR001650">
    <property type="entry name" value="Helicase_C-like"/>
</dbReference>
<dbReference type="InterPro" id="IPR011545">
    <property type="entry name" value="DEAD/DEAH_box_helicase_dom"/>
</dbReference>
<dbReference type="GO" id="GO:0016787">
    <property type="term" value="F:hydrolase activity"/>
    <property type="evidence" value="ECO:0007669"/>
    <property type="project" value="UniProtKB-KW"/>
</dbReference>
<evidence type="ECO:0000259" key="15">
    <source>
        <dbReference type="PROSITE" id="PS51194"/>
    </source>
</evidence>
<dbReference type="InterPro" id="IPR037235">
    <property type="entry name" value="TRCF-like_C_D7"/>
</dbReference>
<proteinExistence type="inferred from homology"/>
<dbReference type="SUPFAM" id="SSF141259">
    <property type="entry name" value="CarD-like"/>
    <property type="match status" value="1"/>
</dbReference>
<dbReference type="SMART" id="SM00487">
    <property type="entry name" value="DEXDc"/>
    <property type="match status" value="1"/>
</dbReference>
<dbReference type="SUPFAM" id="SSF52540">
    <property type="entry name" value="P-loop containing nucleoside triphosphate hydrolases"/>
    <property type="match status" value="4"/>
</dbReference>
<dbReference type="Pfam" id="PF00271">
    <property type="entry name" value="Helicase_C"/>
    <property type="match status" value="1"/>
</dbReference>
<comment type="subcellular location">
    <subcellularLocation>
        <location evidence="1 13">Cytoplasm</location>
    </subcellularLocation>
</comment>
<dbReference type="AlphaFoldDB" id="A0A1E5L2F8"/>
<dbReference type="InterPro" id="IPR036101">
    <property type="entry name" value="CarD-like/TRCF_RID_sf"/>
</dbReference>
<dbReference type="HAMAP" id="MF_00969">
    <property type="entry name" value="TRCF"/>
    <property type="match status" value="1"/>
</dbReference>
<keyword evidence="5 13" id="KW-0378">Hydrolase</keyword>
<dbReference type="Gene3D" id="3.40.50.11180">
    <property type="match status" value="1"/>
</dbReference>
<dbReference type="InterPro" id="IPR041471">
    <property type="entry name" value="UvrB_inter"/>
</dbReference>
<evidence type="ECO:0000256" key="8">
    <source>
        <dbReference type="ARBA" id="ARBA00023125"/>
    </source>
</evidence>
<dbReference type="InterPro" id="IPR014001">
    <property type="entry name" value="Helicase_ATP-bd"/>
</dbReference>
<feature type="domain" description="Helicase C-terminal" evidence="15">
    <location>
        <begin position="804"/>
        <end position="958"/>
    </location>
</feature>
<keyword evidence="17" id="KW-1185">Reference proteome</keyword>
<dbReference type="CDD" id="cd17991">
    <property type="entry name" value="DEXHc_TRCF"/>
    <property type="match status" value="1"/>
</dbReference>
<dbReference type="SUPFAM" id="SSF143517">
    <property type="entry name" value="TRCF domain-like"/>
    <property type="match status" value="1"/>
</dbReference>
<dbReference type="GO" id="GO:0003678">
    <property type="term" value="F:DNA helicase activity"/>
    <property type="evidence" value="ECO:0007669"/>
    <property type="project" value="TreeGrafter"/>
</dbReference>
<dbReference type="Proteomes" id="UP000095255">
    <property type="component" value="Unassembled WGS sequence"/>
</dbReference>
<dbReference type="Gene3D" id="3.90.1150.50">
    <property type="entry name" value="Transcription-repair-coupling factor, D7 domain"/>
    <property type="match status" value="1"/>
</dbReference>
<evidence type="ECO:0000256" key="5">
    <source>
        <dbReference type="ARBA" id="ARBA00022801"/>
    </source>
</evidence>
<evidence type="ECO:0000256" key="1">
    <source>
        <dbReference type="ARBA" id="ARBA00004496"/>
    </source>
</evidence>
<accession>A0A1E5L2F8</accession>
<reference evidence="16 17" key="1">
    <citation type="submission" date="2016-09" db="EMBL/GenBank/DDBJ databases">
        <title>Desulfuribacillus arsenicus sp. nov., an obligately anaerobic, dissimilatory arsenic- and antimonate-reducing bacterium isolated from anoxic sediments.</title>
        <authorList>
            <person name="Abin C.A."/>
            <person name="Hollibaugh J.T."/>
        </authorList>
    </citation>
    <scope>NUCLEOTIDE SEQUENCE [LARGE SCALE GENOMIC DNA]</scope>
    <source>
        <strain evidence="16 17">MLFW-2</strain>
    </source>
</reference>
<name>A0A1E5L2F8_9FIRM</name>
<dbReference type="GO" id="GO:0000716">
    <property type="term" value="P:transcription-coupled nucleotide-excision repair, DNA damage recognition"/>
    <property type="evidence" value="ECO:0007669"/>
    <property type="project" value="UniProtKB-UniRule"/>
</dbReference>
<dbReference type="Pfam" id="PF02559">
    <property type="entry name" value="CarD_TRCF_RID"/>
    <property type="match status" value="1"/>
</dbReference>
<evidence type="ECO:0000256" key="11">
    <source>
        <dbReference type="ARBA" id="ARBA00061399"/>
    </source>
</evidence>
<dbReference type="RefSeq" id="WP_069703325.1">
    <property type="nucleotide sequence ID" value="NZ_MJAT01000039.1"/>
</dbReference>
<dbReference type="SMART" id="SM01058">
    <property type="entry name" value="CarD_TRCF"/>
    <property type="match status" value="1"/>
</dbReference>
<comment type="similarity">
    <text evidence="11 13">In the C-terminal section; belongs to the helicase family. RecG subfamily.</text>
</comment>
<keyword evidence="2 13" id="KW-0963">Cytoplasm</keyword>
<dbReference type="InterPro" id="IPR005118">
    <property type="entry name" value="TRCF_C"/>
</dbReference>
<evidence type="ECO:0000313" key="16">
    <source>
        <dbReference type="EMBL" id="OEH84342.1"/>
    </source>
</evidence>
<gene>
    <name evidence="13" type="primary">mfd</name>
    <name evidence="16" type="ORF">BHU72_11085</name>
</gene>
<comment type="caution">
    <text evidence="16">The sequence shown here is derived from an EMBL/GenBank/DDBJ whole genome shotgun (WGS) entry which is preliminary data.</text>
</comment>
<dbReference type="PANTHER" id="PTHR47964:SF1">
    <property type="entry name" value="ATP-DEPENDENT DNA HELICASE HOMOLOG RECG, CHLOROPLASTIC"/>
    <property type="match status" value="1"/>
</dbReference>
<dbReference type="InterPro" id="IPR027417">
    <property type="entry name" value="P-loop_NTPase"/>
</dbReference>
<dbReference type="InterPro" id="IPR004576">
    <property type="entry name" value="Mfd"/>
</dbReference>
<protein>
    <recommendedName>
        <fullName evidence="12 13">Transcription-repair-coupling factor</fullName>
        <shortName evidence="13">TRCF</shortName>
        <ecNumber evidence="13">3.6.4.-</ecNumber>
    </recommendedName>
</protein>
<dbReference type="EMBL" id="MJAT01000039">
    <property type="protein sequence ID" value="OEH84342.1"/>
    <property type="molecule type" value="Genomic_DNA"/>
</dbReference>
<dbReference type="Pfam" id="PF03461">
    <property type="entry name" value="TRCF"/>
    <property type="match status" value="1"/>
</dbReference>
<dbReference type="NCBIfam" id="TIGR00580">
    <property type="entry name" value="mfd"/>
    <property type="match status" value="1"/>
</dbReference>
<dbReference type="InterPro" id="IPR003711">
    <property type="entry name" value="CarD-like/TRCF_RID"/>
</dbReference>
<evidence type="ECO:0000256" key="9">
    <source>
        <dbReference type="ARBA" id="ARBA00023204"/>
    </source>
</evidence>
<evidence type="ECO:0000313" key="17">
    <source>
        <dbReference type="Proteomes" id="UP000095255"/>
    </source>
</evidence>
<dbReference type="GO" id="GO:0006355">
    <property type="term" value="P:regulation of DNA-templated transcription"/>
    <property type="evidence" value="ECO:0007669"/>
    <property type="project" value="UniProtKB-UniRule"/>
</dbReference>
<dbReference type="OrthoDB" id="9804325at2"/>
<keyword evidence="6" id="KW-0347">Helicase</keyword>
<evidence type="ECO:0000256" key="13">
    <source>
        <dbReference type="HAMAP-Rule" id="MF_00969"/>
    </source>
</evidence>
<dbReference type="GO" id="GO:0003684">
    <property type="term" value="F:damaged DNA binding"/>
    <property type="evidence" value="ECO:0007669"/>
    <property type="project" value="InterPro"/>
</dbReference>
<keyword evidence="8 13" id="KW-0238">DNA-binding</keyword>
<evidence type="ECO:0000256" key="4">
    <source>
        <dbReference type="ARBA" id="ARBA00022763"/>
    </source>
</evidence>
<dbReference type="Gene3D" id="3.40.50.300">
    <property type="entry name" value="P-loop containing nucleotide triphosphate hydrolases"/>
    <property type="match status" value="2"/>
</dbReference>
<dbReference type="SMART" id="SM00982">
    <property type="entry name" value="TRCF"/>
    <property type="match status" value="1"/>
</dbReference>
<dbReference type="EC" id="3.6.4.-" evidence="13"/>
<keyword evidence="4 13" id="KW-0227">DNA damage</keyword>
<keyword evidence="7 13" id="KW-0067">ATP-binding</keyword>
<comment type="function">
    <text evidence="13">Couples transcription and DNA repair by recognizing RNA polymerase (RNAP) stalled at DNA lesions. Mediates ATP-dependent release of RNAP and its truncated transcript from the DNA, and recruitment of nucleotide excision repair machinery to the damaged site.</text>
</comment>
<dbReference type="CDD" id="cd18810">
    <property type="entry name" value="SF2_C_TRCF"/>
    <property type="match status" value="1"/>
</dbReference>
<dbReference type="Pfam" id="PF00270">
    <property type="entry name" value="DEAD"/>
    <property type="match status" value="1"/>
</dbReference>
<dbReference type="GO" id="GO:0005737">
    <property type="term" value="C:cytoplasm"/>
    <property type="evidence" value="ECO:0007669"/>
    <property type="project" value="UniProtKB-SubCell"/>
</dbReference>
<evidence type="ECO:0000256" key="2">
    <source>
        <dbReference type="ARBA" id="ARBA00022490"/>
    </source>
</evidence>